<feature type="non-terminal residue" evidence="1">
    <location>
        <position position="1"/>
    </location>
</feature>
<keyword evidence="2" id="KW-1185">Reference proteome</keyword>
<dbReference type="Proteomes" id="UP001549321">
    <property type="component" value="Unassembled WGS sequence"/>
</dbReference>
<name>A0ABV2R668_9HYPH</name>
<organism evidence="1 2">
    <name type="scientific">Kaistia defluvii</name>
    <dbReference type="NCBI Taxonomy" id="410841"/>
    <lineage>
        <taxon>Bacteria</taxon>
        <taxon>Pseudomonadati</taxon>
        <taxon>Pseudomonadota</taxon>
        <taxon>Alphaproteobacteria</taxon>
        <taxon>Hyphomicrobiales</taxon>
        <taxon>Kaistiaceae</taxon>
        <taxon>Kaistia</taxon>
    </lineage>
</organism>
<reference evidence="1 2" key="1">
    <citation type="submission" date="2024-06" db="EMBL/GenBank/DDBJ databases">
        <title>Sorghum-associated microbial communities from plants grown in Nebraska, USA.</title>
        <authorList>
            <person name="Schachtman D."/>
        </authorList>
    </citation>
    <scope>NUCLEOTIDE SEQUENCE [LARGE SCALE GENOMIC DNA]</scope>
    <source>
        <strain evidence="1 2">3207</strain>
    </source>
</reference>
<evidence type="ECO:0000313" key="1">
    <source>
        <dbReference type="EMBL" id="MET4636787.1"/>
    </source>
</evidence>
<proteinExistence type="predicted"/>
<dbReference type="EMBL" id="JBEPSM010000010">
    <property type="protein sequence ID" value="MET4636787.1"/>
    <property type="molecule type" value="Genomic_DNA"/>
</dbReference>
<gene>
    <name evidence="1" type="ORF">ABIE08_004753</name>
</gene>
<protein>
    <submittedName>
        <fullName evidence="1">Uncharacterized protein</fullName>
    </submittedName>
</protein>
<evidence type="ECO:0000313" key="2">
    <source>
        <dbReference type="Proteomes" id="UP001549321"/>
    </source>
</evidence>
<sequence>QNSLVTEAPALVDLLSDIVKRRFIPSALHQGTSPDLQA</sequence>
<comment type="caution">
    <text evidence="1">The sequence shown here is derived from an EMBL/GenBank/DDBJ whole genome shotgun (WGS) entry which is preliminary data.</text>
</comment>
<accession>A0ABV2R668</accession>